<accession>A0A7W7AMD0</accession>
<comment type="caution">
    <text evidence="1">The sequence shown here is derived from an EMBL/GenBank/DDBJ whole genome shotgun (WGS) entry which is preliminary data.</text>
</comment>
<reference evidence="1 2" key="1">
    <citation type="submission" date="2020-08" db="EMBL/GenBank/DDBJ databases">
        <title>Genomic Encyclopedia of Type Strains, Phase IV (KMG-IV): sequencing the most valuable type-strain genomes for metagenomic binning, comparative biology and taxonomic classification.</title>
        <authorList>
            <person name="Goeker M."/>
        </authorList>
    </citation>
    <scope>NUCLEOTIDE SEQUENCE [LARGE SCALE GENOMIC DNA]</scope>
    <source>
        <strain evidence="1 2">DSM 15867</strain>
    </source>
</reference>
<dbReference type="RefSeq" id="WP_184115673.1">
    <property type="nucleotide sequence ID" value="NZ_JACHNY010000005.1"/>
</dbReference>
<keyword evidence="2" id="KW-1185">Reference proteome</keyword>
<dbReference type="EMBL" id="JACHNY010000005">
    <property type="protein sequence ID" value="MBB4618642.1"/>
    <property type="molecule type" value="Genomic_DNA"/>
</dbReference>
<organism evidence="1 2">
    <name type="scientific">Sphingomonas abaci</name>
    <dbReference type="NCBI Taxonomy" id="237611"/>
    <lineage>
        <taxon>Bacteria</taxon>
        <taxon>Pseudomonadati</taxon>
        <taxon>Pseudomonadota</taxon>
        <taxon>Alphaproteobacteria</taxon>
        <taxon>Sphingomonadales</taxon>
        <taxon>Sphingomonadaceae</taxon>
        <taxon>Sphingomonas</taxon>
    </lineage>
</organism>
<gene>
    <name evidence="1" type="ORF">GGQ96_002785</name>
</gene>
<protein>
    <submittedName>
        <fullName evidence="1">Uncharacterized protein</fullName>
    </submittedName>
</protein>
<dbReference type="Proteomes" id="UP000574769">
    <property type="component" value="Unassembled WGS sequence"/>
</dbReference>
<evidence type="ECO:0000313" key="1">
    <source>
        <dbReference type="EMBL" id="MBB4618642.1"/>
    </source>
</evidence>
<dbReference type="AlphaFoldDB" id="A0A7W7AMD0"/>
<evidence type="ECO:0000313" key="2">
    <source>
        <dbReference type="Proteomes" id="UP000574769"/>
    </source>
</evidence>
<proteinExistence type="predicted"/>
<sequence length="155" mass="17130">MVAAAPRIVSGPVDPDLEAVLPELAYAAGRIRQLESIIRLPEQRYSQRSAMIAERSDLFAMFEEKAAKLNLPGEKPGRALLLMVEEADRLSRLNRGKRKPTLAQVLLGLRAIADAAERHATEAEVDLIAARYVELEARRRLEAGRGAVAYLEACR</sequence>
<name>A0A7W7AMD0_9SPHN</name>